<dbReference type="EMBL" id="QFNY01000148">
    <property type="protein sequence ID" value="PZP00163.1"/>
    <property type="molecule type" value="Genomic_DNA"/>
</dbReference>
<organism evidence="1 2">
    <name type="scientific">Corynebacterium urealyticum</name>
    <dbReference type="NCBI Taxonomy" id="43771"/>
    <lineage>
        <taxon>Bacteria</taxon>
        <taxon>Bacillati</taxon>
        <taxon>Actinomycetota</taxon>
        <taxon>Actinomycetes</taxon>
        <taxon>Mycobacteriales</taxon>
        <taxon>Corynebacteriaceae</taxon>
        <taxon>Corynebacterium</taxon>
    </lineage>
</organism>
<name>A0A2W5B2X8_9CORY</name>
<dbReference type="Proteomes" id="UP000249451">
    <property type="component" value="Unassembled WGS sequence"/>
</dbReference>
<dbReference type="AlphaFoldDB" id="A0A2W5B2X8"/>
<reference evidence="1 2" key="1">
    <citation type="submission" date="2017-11" db="EMBL/GenBank/DDBJ databases">
        <title>Infants hospitalized years apart are colonized by the same room-sourced microbial strains.</title>
        <authorList>
            <person name="Brooks B."/>
            <person name="Olm M.R."/>
            <person name="Firek B.A."/>
            <person name="Baker R."/>
            <person name="Thomas B.C."/>
            <person name="Morowitz M.J."/>
            <person name="Banfield J.F."/>
        </authorList>
    </citation>
    <scope>NUCLEOTIDE SEQUENCE [LARGE SCALE GENOMIC DNA]</scope>
    <source>
        <strain evidence="1">S2_012_000_R3_87</strain>
    </source>
</reference>
<feature type="non-terminal residue" evidence="1">
    <location>
        <position position="44"/>
    </location>
</feature>
<comment type="caution">
    <text evidence="1">The sequence shown here is derived from an EMBL/GenBank/DDBJ whole genome shotgun (WGS) entry which is preliminary data.</text>
</comment>
<accession>A0A2W5B2X8</accession>
<evidence type="ECO:0000313" key="1">
    <source>
        <dbReference type="EMBL" id="PZP00163.1"/>
    </source>
</evidence>
<protein>
    <submittedName>
        <fullName evidence="1">N-acetylmuramoyl-L-alanine amidase</fullName>
    </submittedName>
</protein>
<gene>
    <name evidence="1" type="ORF">DI609_06880</name>
</gene>
<proteinExistence type="predicted"/>
<sequence length="44" mass="4782">MTDKQHAENHAPRVGQQNVLLTVGDKSPRVAEVRSALARLGMLS</sequence>
<evidence type="ECO:0000313" key="2">
    <source>
        <dbReference type="Proteomes" id="UP000249451"/>
    </source>
</evidence>